<feature type="domain" description="Glycoside hydrolase 35 catalytic" evidence="17">
    <location>
        <begin position="16"/>
        <end position="331"/>
    </location>
</feature>
<dbReference type="Gene3D" id="3.20.20.80">
    <property type="entry name" value="Glycosidases"/>
    <property type="match status" value="1"/>
</dbReference>
<keyword evidence="13 15" id="KW-0326">Glycosidase</keyword>
<evidence type="ECO:0000256" key="7">
    <source>
        <dbReference type="ARBA" id="ARBA00022729"/>
    </source>
</evidence>
<evidence type="ECO:0000256" key="14">
    <source>
        <dbReference type="ARBA" id="ARBA00046753"/>
    </source>
</evidence>
<dbReference type="EC" id="3.2.1.23" evidence="5 15"/>
<dbReference type="EMBL" id="JADDUC010000047">
    <property type="protein sequence ID" value="KAG0121561.1"/>
    <property type="molecule type" value="Genomic_DNA"/>
</dbReference>
<dbReference type="PROSITE" id="PS01182">
    <property type="entry name" value="GLYCOSYL_HYDROL_F35"/>
    <property type="match status" value="1"/>
</dbReference>
<evidence type="ECO:0000256" key="2">
    <source>
        <dbReference type="ARBA" id="ARBA00002691"/>
    </source>
</evidence>
<feature type="domain" description="Beta-galactosidase 1-like first all-beta" evidence="18">
    <location>
        <begin position="378"/>
        <end position="490"/>
    </location>
</feature>
<dbReference type="SUPFAM" id="SSF51445">
    <property type="entry name" value="(Trans)glycosidases"/>
    <property type="match status" value="1"/>
</dbReference>
<keyword evidence="11" id="KW-0325">Glycoprotein</keyword>
<proteinExistence type="inferred from homology"/>
<keyword evidence="7" id="KW-0732">Signal</keyword>
<dbReference type="InterPro" id="IPR031330">
    <property type="entry name" value="Gly_Hdrlase_35_cat"/>
</dbReference>
<gene>
    <name evidence="21" type="ORF">IHE44_0000458</name>
    <name evidence="20" type="ORF">IHE44_010729</name>
</gene>
<evidence type="ECO:0000313" key="22">
    <source>
        <dbReference type="Proteomes" id="UP000618051"/>
    </source>
</evidence>
<dbReference type="AlphaFoldDB" id="A0A835TWI5"/>
<evidence type="ECO:0000256" key="9">
    <source>
        <dbReference type="ARBA" id="ARBA00023145"/>
    </source>
</evidence>
<evidence type="ECO:0000256" key="10">
    <source>
        <dbReference type="ARBA" id="ARBA00023157"/>
    </source>
</evidence>
<dbReference type="PANTHER" id="PTHR23421">
    <property type="entry name" value="BETA-GALACTOSIDASE RELATED"/>
    <property type="match status" value="1"/>
</dbReference>
<dbReference type="GO" id="GO:0005975">
    <property type="term" value="P:carbohydrate metabolic process"/>
    <property type="evidence" value="ECO:0007669"/>
    <property type="project" value="InterPro"/>
</dbReference>
<comment type="subunit">
    <text evidence="14">Homodimer. May form higher multimers.</text>
</comment>
<dbReference type="InterPro" id="IPR048912">
    <property type="entry name" value="BetaGal1-like_ABD1"/>
</dbReference>
<evidence type="ECO:0000256" key="15">
    <source>
        <dbReference type="RuleBase" id="RU000675"/>
    </source>
</evidence>
<keyword evidence="8 15" id="KW-0378">Hydrolase</keyword>
<dbReference type="Pfam" id="PF01301">
    <property type="entry name" value="Glyco_hydro_35"/>
    <property type="match status" value="1"/>
</dbReference>
<comment type="similarity">
    <text evidence="4 16">Belongs to the glycosyl hydrolase 35 family.</text>
</comment>
<evidence type="ECO:0000256" key="8">
    <source>
        <dbReference type="ARBA" id="ARBA00022801"/>
    </source>
</evidence>
<evidence type="ECO:0000256" key="16">
    <source>
        <dbReference type="RuleBase" id="RU003679"/>
    </source>
</evidence>
<dbReference type="FunFam" id="2.60.120.260:FF:000115">
    <property type="entry name" value="Beta-galactosidase"/>
    <property type="match status" value="1"/>
</dbReference>
<evidence type="ECO:0000256" key="3">
    <source>
        <dbReference type="ARBA" id="ARBA00004371"/>
    </source>
</evidence>
<dbReference type="InterPro" id="IPR001944">
    <property type="entry name" value="Glycoside_Hdrlase_35"/>
</dbReference>
<feature type="non-terminal residue" evidence="20">
    <location>
        <position position="758"/>
    </location>
</feature>
<dbReference type="GO" id="GO:0016020">
    <property type="term" value="C:membrane"/>
    <property type="evidence" value="ECO:0007669"/>
    <property type="project" value="GOC"/>
</dbReference>
<feature type="domain" description="Beta-galactosidase galactose-binding" evidence="19">
    <location>
        <begin position="643"/>
        <end position="704"/>
    </location>
</feature>
<dbReference type="GO" id="GO:0005576">
    <property type="term" value="C:extracellular region"/>
    <property type="evidence" value="ECO:0007669"/>
    <property type="project" value="UniProtKB-ARBA"/>
</dbReference>
<evidence type="ECO:0000256" key="4">
    <source>
        <dbReference type="ARBA" id="ARBA00009809"/>
    </source>
</evidence>
<evidence type="ECO:0000256" key="13">
    <source>
        <dbReference type="ARBA" id="ARBA00023295"/>
    </source>
</evidence>
<feature type="domain" description="Beta-galactosidase 1-like first all-beta" evidence="18">
    <location>
        <begin position="548"/>
        <end position="614"/>
    </location>
</feature>
<keyword evidence="10" id="KW-1015">Disulfide bond</keyword>
<comment type="function">
    <text evidence="2">Cleaves beta-linked terminal galactosyl residues from gangliosides, glycoproteins, and glycosaminoglycans.</text>
</comment>
<dbReference type="Gene3D" id="2.60.120.260">
    <property type="entry name" value="Galactose-binding domain-like"/>
    <property type="match status" value="3"/>
</dbReference>
<reference evidence="21" key="3">
    <citation type="submission" date="2022-01" db="EMBL/GenBank/DDBJ databases">
        <authorList>
            <person name="Rubenstein D.R."/>
        </authorList>
    </citation>
    <scope>NUCLEOTIDE SEQUENCE</scope>
    <source>
        <strain evidence="21">SS15</strain>
        <tissue evidence="21">Liver</tissue>
    </source>
</reference>
<keyword evidence="9" id="KW-0865">Zymogen</keyword>
<evidence type="ECO:0000313" key="20">
    <source>
        <dbReference type="EMBL" id="KAG0121561.1"/>
    </source>
</evidence>
<protein>
    <recommendedName>
        <fullName evidence="6 15">Beta-galactosidase</fullName>
        <ecNumber evidence="5 15">3.2.1.23</ecNumber>
    </recommendedName>
</protein>
<dbReference type="InterPro" id="IPR019801">
    <property type="entry name" value="Glyco_hydro_35_CS"/>
</dbReference>
<evidence type="ECO:0000259" key="19">
    <source>
        <dbReference type="Pfam" id="PF21467"/>
    </source>
</evidence>
<evidence type="ECO:0000259" key="18">
    <source>
        <dbReference type="Pfam" id="PF21317"/>
    </source>
</evidence>
<dbReference type="Pfam" id="PF21467">
    <property type="entry name" value="BetaGal_gal-bd"/>
    <property type="match status" value="1"/>
</dbReference>
<sequence length="758" mass="85100">NVPGRSFGIDYDCNCFVKDGKPFRYISGSIHYSRVPSYYWKDRLLKMKMAGLDAIQTYVPWNYHEPQMGTYDFFGGKDLEYFLQLANDTGLLVILRAGPYICAEWDMGGLPAWLLEKKSIVLRSSDSDYLEAVERWMDVLLPKMRPYLYQNGGPIIMVQVENEYGSYFACDYDYLRFLLKLFRMHLGDEVVLFTTDGASQFHLKCGALQGLYATVDFAPGGNVTAAFLAQRSSEPKGPLVNSEFYTGWLDHWGHRHSVVPAQTIAKTLNEILACGANVNLYMFIGGTNFAYWNGANMPYMPQPTSYDYDAPLSEAGDLTEKYFALRKVIGMYKQLPEGLIPPTTPKFAYGKVRLQKASTVLEVLDGLSPSGPVRSTYPLTFVEIKQYFGYVLYRTTLPKNCLEPTPLSSPLNGVHDRAYVSVNGVPQGVLERDKSLQINITGQAGANLDILVENMGRVNFGRYNNDFKGLVSNLTLAQDILVGWEIYPLDIDGAVNSDIFYLLDHLERSAVEALSYEVPTFYTGTLSIPGGIPDLPQDTYVNFPGWTKVPQGVLERDKSLQINITGQAGANLDILVENMGRVNFGRYNNDFKGLVSNLTLAQDILVGWEIYPLDIDGAVNSDIFYLLDHLERSAVEALSYEVPTFYTGTLSIPGGIPDLPQDTYVNFPGWTKGQIWINGFNLGRYWPARGPQLTLYVPRNVLVASVPNNITVLELERSPCSTQACEIEFVDEPNINATLQHETDKPPLFIRELWMRLL</sequence>
<keyword evidence="22" id="KW-1185">Reference proteome</keyword>
<evidence type="ECO:0000256" key="12">
    <source>
        <dbReference type="ARBA" id="ARBA00023228"/>
    </source>
</evidence>
<organism evidence="20">
    <name type="scientific">Lamprotornis superbus</name>
    <dbReference type="NCBI Taxonomy" id="245042"/>
    <lineage>
        <taxon>Eukaryota</taxon>
        <taxon>Metazoa</taxon>
        <taxon>Chordata</taxon>
        <taxon>Craniata</taxon>
        <taxon>Vertebrata</taxon>
        <taxon>Euteleostomi</taxon>
        <taxon>Archelosauria</taxon>
        <taxon>Archosauria</taxon>
        <taxon>Dinosauria</taxon>
        <taxon>Saurischia</taxon>
        <taxon>Theropoda</taxon>
        <taxon>Coelurosauria</taxon>
        <taxon>Aves</taxon>
        <taxon>Neognathae</taxon>
        <taxon>Neoaves</taxon>
        <taxon>Telluraves</taxon>
        <taxon>Australaves</taxon>
        <taxon>Passeriformes</taxon>
        <taxon>Sturnidae</taxon>
        <taxon>Lamprotornis</taxon>
    </lineage>
</organism>
<dbReference type="OrthoDB" id="1657402at2759"/>
<comment type="catalytic activity">
    <reaction evidence="1 15">
        <text>Hydrolysis of terminal non-reducing beta-D-galactose residues in beta-D-galactosides.</text>
        <dbReference type="EC" id="3.2.1.23"/>
    </reaction>
</comment>
<dbReference type="PRINTS" id="PR00742">
    <property type="entry name" value="GLHYDRLASE35"/>
</dbReference>
<dbReference type="FunFam" id="3.20.20.80:FF:000017">
    <property type="entry name" value="Beta-galactosidase"/>
    <property type="match status" value="1"/>
</dbReference>
<comment type="subcellular location">
    <subcellularLocation>
        <location evidence="3">Lysosome</location>
    </subcellularLocation>
</comment>
<name>A0A835TWI5_9PASS</name>
<dbReference type="InterPro" id="IPR008979">
    <property type="entry name" value="Galactose-bd-like_sf"/>
</dbReference>
<evidence type="ECO:0000256" key="6">
    <source>
        <dbReference type="ARBA" id="ARBA00013303"/>
    </source>
</evidence>
<comment type="caution">
    <text evidence="20">The sequence shown here is derived from an EMBL/GenBank/DDBJ whole genome shotgun (WGS) entry which is preliminary data.</text>
</comment>
<evidence type="ECO:0000256" key="1">
    <source>
        <dbReference type="ARBA" id="ARBA00001412"/>
    </source>
</evidence>
<evidence type="ECO:0000256" key="11">
    <source>
        <dbReference type="ARBA" id="ARBA00023180"/>
    </source>
</evidence>
<evidence type="ECO:0000313" key="21">
    <source>
        <dbReference type="EMBL" id="KAI1242900.1"/>
    </source>
</evidence>
<keyword evidence="12" id="KW-0458">Lysosome</keyword>
<dbReference type="FunFam" id="2.60.120.260:FF:000021">
    <property type="entry name" value="Beta-galactosidase"/>
    <property type="match status" value="1"/>
</dbReference>
<evidence type="ECO:0000256" key="5">
    <source>
        <dbReference type="ARBA" id="ARBA00012756"/>
    </source>
</evidence>
<dbReference type="GO" id="GO:0042340">
    <property type="term" value="P:keratan sulfate proteoglycan catabolic process"/>
    <property type="evidence" value="ECO:0007669"/>
    <property type="project" value="UniProtKB-ARBA"/>
</dbReference>
<dbReference type="InterPro" id="IPR048913">
    <property type="entry name" value="BetaGal_gal-bd"/>
</dbReference>
<dbReference type="GO" id="GO:0006689">
    <property type="term" value="P:ganglioside catabolic process"/>
    <property type="evidence" value="ECO:0007669"/>
    <property type="project" value="UniProtKB-ARBA"/>
</dbReference>
<reference evidence="20" key="1">
    <citation type="submission" date="2020-10" db="EMBL/GenBank/DDBJ databases">
        <title>Feather gene expression reveals the developmental basis of iridescence in African starlings.</title>
        <authorList>
            <person name="Rubenstein D.R."/>
        </authorList>
    </citation>
    <scope>NUCLEOTIDE SEQUENCE</scope>
    <source>
        <strain evidence="20">SS15</strain>
        <tissue evidence="20">Liver</tissue>
    </source>
</reference>
<dbReference type="Proteomes" id="UP000618051">
    <property type="component" value="Unassembled WGS sequence"/>
</dbReference>
<dbReference type="EMBL" id="JADDUC020000001">
    <property type="protein sequence ID" value="KAI1242900.1"/>
    <property type="molecule type" value="Genomic_DNA"/>
</dbReference>
<dbReference type="GO" id="GO:0005764">
    <property type="term" value="C:lysosome"/>
    <property type="evidence" value="ECO:0007669"/>
    <property type="project" value="UniProtKB-SubCell"/>
</dbReference>
<dbReference type="Pfam" id="PF21317">
    <property type="entry name" value="BetaGal_ABD_1"/>
    <property type="match status" value="2"/>
</dbReference>
<evidence type="ECO:0000259" key="17">
    <source>
        <dbReference type="Pfam" id="PF01301"/>
    </source>
</evidence>
<dbReference type="InterPro" id="IPR017853">
    <property type="entry name" value="GH"/>
</dbReference>
<accession>A0A835TWI5</accession>
<dbReference type="SUPFAM" id="SSF49785">
    <property type="entry name" value="Galactose-binding domain-like"/>
    <property type="match status" value="2"/>
</dbReference>
<dbReference type="GO" id="GO:0004565">
    <property type="term" value="F:beta-galactosidase activity"/>
    <property type="evidence" value="ECO:0007669"/>
    <property type="project" value="UniProtKB-EC"/>
</dbReference>
<reference evidence="21 22" key="2">
    <citation type="journal article" date="2021" name="J. Hered.">
        <title>Feather Gene Expression Elucidates the Developmental Basis of Plumage Iridescence in African Starlings.</title>
        <authorList>
            <person name="Rubenstein D.R."/>
            <person name="Corvelo A."/>
            <person name="MacManes M.D."/>
            <person name="Maia R."/>
            <person name="Narzisi G."/>
            <person name="Rousaki A."/>
            <person name="Vandenabeele P."/>
            <person name="Shawkey M.D."/>
            <person name="Solomon J."/>
        </authorList>
    </citation>
    <scope>NUCLEOTIDE SEQUENCE [LARGE SCALE GENOMIC DNA]</scope>
    <source>
        <strain evidence="21">SS15</strain>
    </source>
</reference>